<dbReference type="SUPFAM" id="SSF54909">
    <property type="entry name" value="Dimeric alpha+beta barrel"/>
    <property type="match status" value="1"/>
</dbReference>
<dbReference type="GO" id="GO:0020037">
    <property type="term" value="F:heme binding"/>
    <property type="evidence" value="ECO:0007669"/>
    <property type="project" value="InterPro"/>
</dbReference>
<name>A0A4Q9B7L3_9DEIN</name>
<keyword evidence="5" id="KW-1185">Reference proteome</keyword>
<evidence type="ECO:0008006" key="6">
    <source>
        <dbReference type="Google" id="ProtNLM"/>
    </source>
</evidence>
<dbReference type="Pfam" id="PF06778">
    <property type="entry name" value="Chlor_dismutase"/>
    <property type="match status" value="1"/>
</dbReference>
<evidence type="ECO:0000313" key="5">
    <source>
        <dbReference type="Proteomes" id="UP000292858"/>
    </source>
</evidence>
<evidence type="ECO:0000256" key="1">
    <source>
        <dbReference type="ARBA" id="ARBA00022617"/>
    </source>
</evidence>
<evidence type="ECO:0000256" key="2">
    <source>
        <dbReference type="ARBA" id="ARBA00022723"/>
    </source>
</evidence>
<sequence length="162" mass="18170">MRLWAFSFLRLLPEFRRLEAEAQEHLKEEFALLLGRWGAREGFLAAYSLVGLSAEADLLLWQGAEDLRALQAFRREAHRTRLMGYLAPQAFHLDRGEGEPGEGFLALFPHGLEAALPAGVRAFRGESLLAVEGSWEALFPLVLREGGYLGARRPPREALDDL</sequence>
<gene>
    <name evidence="4" type="ORF">ETP66_05170</name>
</gene>
<dbReference type="InterPro" id="IPR011008">
    <property type="entry name" value="Dimeric_a/b-barrel"/>
</dbReference>
<protein>
    <recommendedName>
        <fullName evidence="6">Chlorite dismutase</fullName>
    </recommendedName>
</protein>
<comment type="caution">
    <text evidence="4">The sequence shown here is derived from an EMBL/GenBank/DDBJ whole genome shotgun (WGS) entry which is preliminary data.</text>
</comment>
<dbReference type="GO" id="GO:0046872">
    <property type="term" value="F:metal ion binding"/>
    <property type="evidence" value="ECO:0007669"/>
    <property type="project" value="UniProtKB-KW"/>
</dbReference>
<keyword evidence="1" id="KW-0349">Heme</keyword>
<dbReference type="Gene3D" id="3.30.70.1030">
    <property type="entry name" value="Apc35880, domain 1"/>
    <property type="match status" value="1"/>
</dbReference>
<organism evidence="4 5">
    <name type="scientific">Thermus thermamylovorans</name>
    <dbReference type="NCBI Taxonomy" id="2509362"/>
    <lineage>
        <taxon>Bacteria</taxon>
        <taxon>Thermotogati</taxon>
        <taxon>Deinococcota</taxon>
        <taxon>Deinococci</taxon>
        <taxon>Thermales</taxon>
        <taxon>Thermaceae</taxon>
        <taxon>Thermus</taxon>
    </lineage>
</organism>
<accession>A0A4Q9B7L3</accession>
<dbReference type="EMBL" id="SIJL01000005">
    <property type="protein sequence ID" value="TBH20807.1"/>
    <property type="molecule type" value="Genomic_DNA"/>
</dbReference>
<dbReference type="Proteomes" id="UP000292858">
    <property type="component" value="Unassembled WGS sequence"/>
</dbReference>
<dbReference type="RefSeq" id="WP_130841266.1">
    <property type="nucleotide sequence ID" value="NZ_SIJL01000005.1"/>
</dbReference>
<reference evidence="4 5" key="1">
    <citation type="submission" date="2019-02" db="EMBL/GenBank/DDBJ databases">
        <title>Thermus sp. a novel from hot spring.</title>
        <authorList>
            <person name="Zhao Z."/>
        </authorList>
    </citation>
    <scope>NUCLEOTIDE SEQUENCE [LARGE SCALE GENOMIC DNA]</scope>
    <source>
        <strain evidence="4 5">CFH 72773T</strain>
    </source>
</reference>
<dbReference type="OrthoDB" id="9773646at2"/>
<keyword evidence="3" id="KW-0408">Iron</keyword>
<keyword evidence="2" id="KW-0479">Metal-binding</keyword>
<evidence type="ECO:0000313" key="4">
    <source>
        <dbReference type="EMBL" id="TBH20807.1"/>
    </source>
</evidence>
<proteinExistence type="predicted"/>
<evidence type="ECO:0000256" key="3">
    <source>
        <dbReference type="ARBA" id="ARBA00023004"/>
    </source>
</evidence>
<dbReference type="AlphaFoldDB" id="A0A4Q9B7L3"/>
<dbReference type="InterPro" id="IPR010644">
    <property type="entry name" value="ChdC/CLD"/>
</dbReference>
<dbReference type="GO" id="GO:0016491">
    <property type="term" value="F:oxidoreductase activity"/>
    <property type="evidence" value="ECO:0007669"/>
    <property type="project" value="InterPro"/>
</dbReference>